<dbReference type="RefSeq" id="WP_087280577.1">
    <property type="nucleotide sequence ID" value="NZ_CP021455.1"/>
</dbReference>
<name>A0A1Y0EN01_9BURK</name>
<accession>A0A1Y0EN01</accession>
<dbReference type="KEGG" id="cser:CCO03_09985"/>
<gene>
    <name evidence="2" type="ORF">CCO03_09985</name>
</gene>
<organism evidence="2 3">
    <name type="scientific">Comamonas serinivorans</name>
    <dbReference type="NCBI Taxonomy" id="1082851"/>
    <lineage>
        <taxon>Bacteria</taxon>
        <taxon>Pseudomonadati</taxon>
        <taxon>Pseudomonadota</taxon>
        <taxon>Betaproteobacteria</taxon>
        <taxon>Burkholderiales</taxon>
        <taxon>Comamonadaceae</taxon>
        <taxon>Comamonas</taxon>
    </lineage>
</organism>
<dbReference type="OrthoDB" id="8689297at2"/>
<feature type="chain" id="PRO_5013276616" evidence="1">
    <location>
        <begin position="19"/>
        <end position="110"/>
    </location>
</feature>
<protein>
    <submittedName>
        <fullName evidence="2">Uncharacterized protein</fullName>
    </submittedName>
</protein>
<reference evidence="2 3" key="1">
    <citation type="submission" date="2017-05" db="EMBL/GenBank/DDBJ databases">
        <authorList>
            <person name="Song R."/>
            <person name="Chenine A.L."/>
            <person name="Ruprecht R.M."/>
        </authorList>
    </citation>
    <scope>NUCLEOTIDE SEQUENCE [LARGE SCALE GENOMIC DNA]</scope>
    <source>
        <strain evidence="2 3">DSM 26136</strain>
    </source>
</reference>
<sequence>MTTWAAVAGLTFTTAAWAQSGGLPNLAELGGQMHAAAQVCGHHSADELQKMKAAQKAQSLQQGVSAEAFDAGFQKGLDDGLAKFKPLSAAQKSQTCAQLKALSQVKLPQR</sequence>
<evidence type="ECO:0000256" key="1">
    <source>
        <dbReference type="SAM" id="SignalP"/>
    </source>
</evidence>
<evidence type="ECO:0000313" key="3">
    <source>
        <dbReference type="Proteomes" id="UP000196138"/>
    </source>
</evidence>
<keyword evidence="3" id="KW-1185">Reference proteome</keyword>
<feature type="signal peptide" evidence="1">
    <location>
        <begin position="1"/>
        <end position="18"/>
    </location>
</feature>
<proteinExistence type="predicted"/>
<dbReference type="EMBL" id="CP021455">
    <property type="protein sequence ID" value="ARU04966.1"/>
    <property type="molecule type" value="Genomic_DNA"/>
</dbReference>
<evidence type="ECO:0000313" key="2">
    <source>
        <dbReference type="EMBL" id="ARU04966.1"/>
    </source>
</evidence>
<keyword evidence="1" id="KW-0732">Signal</keyword>
<dbReference type="Proteomes" id="UP000196138">
    <property type="component" value="Chromosome"/>
</dbReference>
<dbReference type="AlphaFoldDB" id="A0A1Y0EN01"/>